<dbReference type="Proteomes" id="UP000189677">
    <property type="component" value="Chromosome"/>
</dbReference>
<dbReference type="KEGG" id="snw:BBN63_00030"/>
<accession>A0A1U9QKU2</accession>
<evidence type="ECO:0000313" key="2">
    <source>
        <dbReference type="EMBL" id="AQU64896.1"/>
    </source>
</evidence>
<dbReference type="RefSeq" id="WP_078073367.1">
    <property type="nucleotide sequence ID" value="NZ_CP018047.1"/>
</dbReference>
<gene>
    <name evidence="2" type="ORF">BBN63_00030</name>
</gene>
<dbReference type="EMBL" id="CP018047">
    <property type="protein sequence ID" value="AQU64896.1"/>
    <property type="molecule type" value="Genomic_DNA"/>
</dbReference>
<dbReference type="AlphaFoldDB" id="A0A1U9QKU2"/>
<evidence type="ECO:0000256" key="1">
    <source>
        <dbReference type="SAM" id="MobiDB-lite"/>
    </source>
</evidence>
<dbReference type="OrthoDB" id="4277341at2"/>
<protein>
    <submittedName>
        <fullName evidence="2">Uncharacterized protein</fullName>
    </submittedName>
</protein>
<keyword evidence="3" id="KW-1185">Reference proteome</keyword>
<proteinExistence type="predicted"/>
<evidence type="ECO:0000313" key="3">
    <source>
        <dbReference type="Proteomes" id="UP000189677"/>
    </source>
</evidence>
<feature type="region of interest" description="Disordered" evidence="1">
    <location>
        <begin position="226"/>
        <end position="253"/>
    </location>
</feature>
<organism evidence="2 3">
    <name type="scientific">Streptomyces niveus</name>
    <name type="common">Streptomyces spheroides</name>
    <dbReference type="NCBI Taxonomy" id="193462"/>
    <lineage>
        <taxon>Bacteria</taxon>
        <taxon>Bacillati</taxon>
        <taxon>Actinomycetota</taxon>
        <taxon>Actinomycetes</taxon>
        <taxon>Kitasatosporales</taxon>
        <taxon>Streptomycetaceae</taxon>
        <taxon>Streptomyces</taxon>
    </lineage>
</organism>
<reference evidence="2 3" key="1">
    <citation type="submission" date="2016-11" db="EMBL/GenBank/DDBJ databases">
        <title>Complete genome sequence of Streptomyces niveus SCSIO 3406.</title>
        <authorList>
            <person name="Zhu Q."/>
            <person name="Cheng W."/>
            <person name="Song Y."/>
            <person name="Li Q."/>
            <person name="Ju J."/>
        </authorList>
    </citation>
    <scope>NUCLEOTIDE SEQUENCE [LARGE SCALE GENOMIC DNA]</scope>
    <source>
        <strain evidence="2 3">SCSIO 3406</strain>
    </source>
</reference>
<sequence>MDDHDTSEHLASYADLLAGELPGSWTSTCHPPEDKDDLAELTDRIWDLDLVAASLATHPLRQAAVLTRTDGAQLAVLDRYDGHNGFLVAALAPRTLPDEAYRAVREPDGIAVTDDPFISAEQVASDLLVRYDTALAQVRHHAIGGVQPSQPDRVVMTWQPDGSIATAPVADTAGAVLVANGFVQDQQTGIYRLTGDDTAAQALAVREIGPQLDALGIGISLQHPAARTAPTTAPAATPPSTAVTPRTPAVRTR</sequence>
<name>A0A1U9QKU2_STRNV</name>